<proteinExistence type="predicted"/>
<reference evidence="1 2" key="1">
    <citation type="submission" date="2012-02" db="EMBL/GenBank/DDBJ databases">
        <title>Complete sequence of chromosome of Singulisphaera acidiphila DSM 18658.</title>
        <authorList>
            <consortium name="US DOE Joint Genome Institute (JGI-PGF)"/>
            <person name="Lucas S."/>
            <person name="Copeland A."/>
            <person name="Lapidus A."/>
            <person name="Glavina del Rio T."/>
            <person name="Dalin E."/>
            <person name="Tice H."/>
            <person name="Bruce D."/>
            <person name="Goodwin L."/>
            <person name="Pitluck S."/>
            <person name="Peters L."/>
            <person name="Ovchinnikova G."/>
            <person name="Chertkov O."/>
            <person name="Kyrpides N."/>
            <person name="Mavromatis K."/>
            <person name="Ivanova N."/>
            <person name="Brettin T."/>
            <person name="Detter J.C."/>
            <person name="Han C."/>
            <person name="Larimer F."/>
            <person name="Land M."/>
            <person name="Hauser L."/>
            <person name="Markowitz V."/>
            <person name="Cheng J.-F."/>
            <person name="Hugenholtz P."/>
            <person name="Woyke T."/>
            <person name="Wu D."/>
            <person name="Tindall B."/>
            <person name="Pomrenke H."/>
            <person name="Brambilla E."/>
            <person name="Klenk H.-P."/>
            <person name="Eisen J.A."/>
        </authorList>
    </citation>
    <scope>NUCLEOTIDE SEQUENCE [LARGE SCALE GENOMIC DNA]</scope>
    <source>
        <strain evidence="2">ATCC BAA-1392 / DSM 18658 / VKM B-2454 / MOB10</strain>
    </source>
</reference>
<accession>L0DQY0</accession>
<evidence type="ECO:0000313" key="1">
    <source>
        <dbReference type="EMBL" id="AGA31423.1"/>
    </source>
</evidence>
<sequence>MARPVEIRYEQAVYGSFPFWDRGYSILAHSPGCRPEWLVGLRAACQQFGERPAGAAEASALFALKLEAGPWLIVGVSPQGEDDRGRPGALAFHALFLDPRDYRQAGGNPFDFAPLLRKDWTAETETLPTGVWAVEPAEPSLPPVGNQAESIAATLGRGRRVAIQANAPIDALARQVWSLLPLSIRGRASVATWAFGNGNHFDLVALPRLAGIEFDGSYVDLPQVDASPGRPTLEPTVPRTGRWWKTVLQRAMPILGLSALLLGAALGIVLRPGNDKPPPALLPEKIATSLDRPHPDASAYPSEIADAEEKRRVTEGLVNLIEPFGLRIAGDLAQEDPAALMMTLATRLRYRGPWLTAAELAELEDEAGLGSSRDRSLAREWHARVRRFAPDRVLPANFPAGPLRWQLDTLAWSFHLDDEPADRRRSPAEIPHALAHALALDVSLRETPLVASHPALAAYRKFLGRLPRR</sequence>
<dbReference type="RefSeq" id="WP_015250492.1">
    <property type="nucleotide sequence ID" value="NC_019892.1"/>
</dbReference>
<organism evidence="1 2">
    <name type="scientific">Singulisphaera acidiphila (strain ATCC BAA-1392 / DSM 18658 / VKM B-2454 / MOB10)</name>
    <dbReference type="NCBI Taxonomy" id="886293"/>
    <lineage>
        <taxon>Bacteria</taxon>
        <taxon>Pseudomonadati</taxon>
        <taxon>Planctomycetota</taxon>
        <taxon>Planctomycetia</taxon>
        <taxon>Isosphaerales</taxon>
        <taxon>Isosphaeraceae</taxon>
        <taxon>Singulisphaera</taxon>
    </lineage>
</organism>
<gene>
    <name evidence="1" type="ordered locus">Sinac_7384</name>
</gene>
<protein>
    <submittedName>
        <fullName evidence="1">Uncharacterized protein</fullName>
    </submittedName>
</protein>
<dbReference type="eggNOG" id="ENOG503468G">
    <property type="taxonomic scope" value="Bacteria"/>
</dbReference>
<evidence type="ECO:0000313" key="2">
    <source>
        <dbReference type="Proteomes" id="UP000010798"/>
    </source>
</evidence>
<dbReference type="EMBL" id="CP003364">
    <property type="protein sequence ID" value="AGA31423.1"/>
    <property type="molecule type" value="Genomic_DNA"/>
</dbReference>
<dbReference type="HOGENOM" id="CLU_582528_0_0_0"/>
<dbReference type="Proteomes" id="UP000010798">
    <property type="component" value="Chromosome"/>
</dbReference>
<name>L0DQY0_SINAD</name>
<dbReference type="OrthoDB" id="266085at2"/>
<dbReference type="KEGG" id="saci:Sinac_7384"/>
<keyword evidence="2" id="KW-1185">Reference proteome</keyword>
<dbReference type="STRING" id="886293.Sinac_7384"/>
<dbReference type="AlphaFoldDB" id="L0DQY0"/>